<dbReference type="EMBL" id="LFYR01000841">
    <property type="protein sequence ID" value="KMZ68327.1"/>
    <property type="molecule type" value="Genomic_DNA"/>
</dbReference>
<dbReference type="Proteomes" id="UP000036987">
    <property type="component" value="Unassembled WGS sequence"/>
</dbReference>
<keyword evidence="11" id="KW-1185">Reference proteome</keyword>
<feature type="transmembrane region" description="Helical" evidence="9">
    <location>
        <begin position="28"/>
        <end position="49"/>
    </location>
</feature>
<accession>A0A0K9PJB6</accession>
<protein>
    <recommendedName>
        <fullName evidence="8">Mannose-P-dolichol utilization defect 1 protein homolog</fullName>
    </recommendedName>
</protein>
<dbReference type="Pfam" id="PF04193">
    <property type="entry name" value="PQ-loop"/>
    <property type="match status" value="2"/>
</dbReference>
<evidence type="ECO:0000256" key="5">
    <source>
        <dbReference type="ARBA" id="ARBA00022989"/>
    </source>
</evidence>
<evidence type="ECO:0000256" key="3">
    <source>
        <dbReference type="ARBA" id="ARBA00022692"/>
    </source>
</evidence>
<comment type="subcellular location">
    <subcellularLocation>
        <location evidence="1 8">Membrane</location>
        <topology evidence="1 8">Multi-pass membrane protein</topology>
    </subcellularLocation>
</comment>
<reference evidence="11" key="1">
    <citation type="journal article" date="2016" name="Nature">
        <title>The genome of the seagrass Zostera marina reveals angiosperm adaptation to the sea.</title>
        <authorList>
            <person name="Olsen J.L."/>
            <person name="Rouze P."/>
            <person name="Verhelst B."/>
            <person name="Lin Y.-C."/>
            <person name="Bayer T."/>
            <person name="Collen J."/>
            <person name="Dattolo E."/>
            <person name="De Paoli E."/>
            <person name="Dittami S."/>
            <person name="Maumus F."/>
            <person name="Michel G."/>
            <person name="Kersting A."/>
            <person name="Lauritano C."/>
            <person name="Lohaus R."/>
            <person name="Toepel M."/>
            <person name="Tonon T."/>
            <person name="Vanneste K."/>
            <person name="Amirebrahimi M."/>
            <person name="Brakel J."/>
            <person name="Bostroem C."/>
            <person name="Chovatia M."/>
            <person name="Grimwood J."/>
            <person name="Jenkins J.W."/>
            <person name="Jueterbock A."/>
            <person name="Mraz A."/>
            <person name="Stam W.T."/>
            <person name="Tice H."/>
            <person name="Bornberg-Bauer E."/>
            <person name="Green P.J."/>
            <person name="Pearson G.A."/>
            <person name="Procaccini G."/>
            <person name="Duarte C.M."/>
            <person name="Schmutz J."/>
            <person name="Reusch T.B.H."/>
            <person name="Van de Peer Y."/>
        </authorList>
    </citation>
    <scope>NUCLEOTIDE SEQUENCE [LARGE SCALE GENOMIC DNA]</scope>
    <source>
        <strain evidence="11">cv. Finnish</strain>
    </source>
</reference>
<dbReference type="PANTHER" id="PTHR12226:SF2">
    <property type="entry name" value="MANNOSE-P-DOLICHOL UTILIZATION DEFECT 1 PROTEIN"/>
    <property type="match status" value="1"/>
</dbReference>
<evidence type="ECO:0000256" key="7">
    <source>
        <dbReference type="ARBA" id="ARBA00038475"/>
    </source>
</evidence>
<evidence type="ECO:0000256" key="9">
    <source>
        <dbReference type="SAM" id="Phobius"/>
    </source>
</evidence>
<dbReference type="OrthoDB" id="271506at2759"/>
<keyword evidence="4" id="KW-0677">Repeat</keyword>
<comment type="similarity">
    <text evidence="7 8">Belongs to the MPDU1 (TC 2.A.43.3) family.</text>
</comment>
<evidence type="ECO:0000256" key="6">
    <source>
        <dbReference type="ARBA" id="ARBA00023136"/>
    </source>
</evidence>
<sequence>MELEILGMNFGCVLQSLSNLSFPEKDCLLPLMAKVLGYCIVVGSTSVKLPQIIKISRSKSVQGLSIISFELEIIGYTIGLAYCVSKGIPFSAYGEYFFLLIQSIVLISIIYYFSSPLRAGTLAKIMFYCAIAPSVFAGRIEPVLFEALFAGQHAIFFFARVPQIWTNYNNQSTGELSFLTSLMNFAGALVRLFTCVQERAPRNMTLGSMLGILLNGTILTQILMYHRKAHMKKEKKME</sequence>
<evidence type="ECO:0000313" key="11">
    <source>
        <dbReference type="Proteomes" id="UP000036987"/>
    </source>
</evidence>
<keyword evidence="2" id="KW-0813">Transport</keyword>
<proteinExistence type="inferred from homology"/>
<dbReference type="PANTHER" id="PTHR12226">
    <property type="entry name" value="MANNOSE-P-DOLICHOL UTILIZATION DEFECT 1 LEC35 -RELATED"/>
    <property type="match status" value="1"/>
</dbReference>
<dbReference type="Gene3D" id="1.20.1280.290">
    <property type="match status" value="2"/>
</dbReference>
<gene>
    <name evidence="10" type="ORF">ZOSMA_240G00040</name>
</gene>
<feature type="transmembrane region" description="Helical" evidence="9">
    <location>
        <begin position="143"/>
        <end position="161"/>
    </location>
</feature>
<name>A0A0K9PJB6_ZOSMR</name>
<evidence type="ECO:0000256" key="2">
    <source>
        <dbReference type="ARBA" id="ARBA00022448"/>
    </source>
</evidence>
<evidence type="ECO:0000256" key="4">
    <source>
        <dbReference type="ARBA" id="ARBA00022737"/>
    </source>
</evidence>
<evidence type="ECO:0000256" key="8">
    <source>
        <dbReference type="PIRNR" id="PIRNR023381"/>
    </source>
</evidence>
<organism evidence="10 11">
    <name type="scientific">Zostera marina</name>
    <name type="common">Eelgrass</name>
    <dbReference type="NCBI Taxonomy" id="29655"/>
    <lineage>
        <taxon>Eukaryota</taxon>
        <taxon>Viridiplantae</taxon>
        <taxon>Streptophyta</taxon>
        <taxon>Embryophyta</taxon>
        <taxon>Tracheophyta</taxon>
        <taxon>Spermatophyta</taxon>
        <taxon>Magnoliopsida</taxon>
        <taxon>Liliopsida</taxon>
        <taxon>Zosteraceae</taxon>
        <taxon>Zostera</taxon>
    </lineage>
</organism>
<evidence type="ECO:0000256" key="1">
    <source>
        <dbReference type="ARBA" id="ARBA00004141"/>
    </source>
</evidence>
<dbReference type="InterPro" id="IPR006603">
    <property type="entry name" value="PQ-loop_rpt"/>
</dbReference>
<keyword evidence="6 8" id="KW-0472">Membrane</keyword>
<dbReference type="GO" id="GO:0016020">
    <property type="term" value="C:membrane"/>
    <property type="evidence" value="ECO:0007669"/>
    <property type="project" value="UniProtKB-SubCell"/>
</dbReference>
<dbReference type="InterPro" id="IPR016817">
    <property type="entry name" value="MannP-dilichol_defect-1"/>
</dbReference>
<keyword evidence="3 8" id="KW-0812">Transmembrane</keyword>
<feature type="transmembrane region" description="Helical" evidence="9">
    <location>
        <begin position="96"/>
        <end position="114"/>
    </location>
</feature>
<comment type="caution">
    <text evidence="10">The sequence shown here is derived from an EMBL/GenBank/DDBJ whole genome shotgun (WGS) entry which is preliminary data.</text>
</comment>
<dbReference type="STRING" id="29655.A0A0K9PJB6"/>
<keyword evidence="5 8" id="KW-1133">Transmembrane helix</keyword>
<feature type="transmembrane region" description="Helical" evidence="9">
    <location>
        <begin position="206"/>
        <end position="226"/>
    </location>
</feature>
<dbReference type="SMART" id="SM00679">
    <property type="entry name" value="CTNS"/>
    <property type="match status" value="2"/>
</dbReference>
<dbReference type="OMA" id="LQVLYYW"/>
<evidence type="ECO:0000313" key="10">
    <source>
        <dbReference type="EMBL" id="KMZ68327.1"/>
    </source>
</evidence>
<dbReference type="PIRSF" id="PIRSF023381">
    <property type="entry name" value="MannP-dilichol_defect-1p"/>
    <property type="match status" value="1"/>
</dbReference>
<dbReference type="AlphaFoldDB" id="A0A0K9PJB6"/>
<feature type="transmembrane region" description="Helical" evidence="9">
    <location>
        <begin position="61"/>
        <end position="84"/>
    </location>
</feature>
<feature type="transmembrane region" description="Helical" evidence="9">
    <location>
        <begin position="173"/>
        <end position="194"/>
    </location>
</feature>